<keyword evidence="3" id="KW-1185">Reference proteome</keyword>
<comment type="caution">
    <text evidence="2">The sequence shown here is derived from an EMBL/GenBank/DDBJ whole genome shotgun (WGS) entry which is preliminary data.</text>
</comment>
<evidence type="ECO:0000256" key="1">
    <source>
        <dbReference type="SAM" id="SignalP"/>
    </source>
</evidence>
<dbReference type="AlphaFoldDB" id="A0A232EN16"/>
<sequence length="147" mass="16807">MRRSILITSILIILISQYKLVKCKKMNLDELKDMLRPMSKSCKSKTGVSDEMVAATHQGIFPREKPLMCYFKCLSVMLKVMNKQGEIKPKDVERQIDLLVIPELAPTLKKIGTDCYNKVAPTNDACAYAFEIVMCGYQTDPKYYFLP</sequence>
<dbReference type="Pfam" id="PF01395">
    <property type="entry name" value="PBP_GOBP"/>
    <property type="match status" value="1"/>
</dbReference>
<reference evidence="2 3" key="1">
    <citation type="journal article" date="2017" name="Curr. Biol.">
        <title>The Evolution of Venom by Co-option of Single-Copy Genes.</title>
        <authorList>
            <person name="Martinson E.O."/>
            <person name="Mrinalini"/>
            <person name="Kelkar Y.D."/>
            <person name="Chang C.H."/>
            <person name="Werren J.H."/>
        </authorList>
    </citation>
    <scope>NUCLEOTIDE SEQUENCE [LARGE SCALE GENOMIC DNA]</scope>
    <source>
        <strain evidence="2 3">Alberta</strain>
        <tissue evidence="2">Whole body</tissue>
    </source>
</reference>
<dbReference type="InterPro" id="IPR006170">
    <property type="entry name" value="PBP/GOBP"/>
</dbReference>
<feature type="chain" id="PRO_5013099247" evidence="1">
    <location>
        <begin position="24"/>
        <end position="147"/>
    </location>
</feature>
<name>A0A232EN16_9HYME</name>
<evidence type="ECO:0000313" key="3">
    <source>
        <dbReference type="Proteomes" id="UP000215335"/>
    </source>
</evidence>
<dbReference type="Gene3D" id="1.10.238.20">
    <property type="entry name" value="Pheromone/general odorant binding protein domain"/>
    <property type="match status" value="1"/>
</dbReference>
<dbReference type="OrthoDB" id="6610259at2759"/>
<dbReference type="Proteomes" id="UP000215335">
    <property type="component" value="Unassembled WGS sequence"/>
</dbReference>
<dbReference type="GO" id="GO:0005549">
    <property type="term" value="F:odorant binding"/>
    <property type="evidence" value="ECO:0007669"/>
    <property type="project" value="InterPro"/>
</dbReference>
<keyword evidence="1" id="KW-0732">Signal</keyword>
<dbReference type="PANTHER" id="PTHR21364:SF2">
    <property type="entry name" value="GENERAL ODORANT-BINDING PROTEIN 19A"/>
    <property type="match status" value="1"/>
</dbReference>
<gene>
    <name evidence="2" type="ORF">TSAR_009703</name>
</gene>
<organism evidence="2 3">
    <name type="scientific">Trichomalopsis sarcophagae</name>
    <dbReference type="NCBI Taxonomy" id="543379"/>
    <lineage>
        <taxon>Eukaryota</taxon>
        <taxon>Metazoa</taxon>
        <taxon>Ecdysozoa</taxon>
        <taxon>Arthropoda</taxon>
        <taxon>Hexapoda</taxon>
        <taxon>Insecta</taxon>
        <taxon>Pterygota</taxon>
        <taxon>Neoptera</taxon>
        <taxon>Endopterygota</taxon>
        <taxon>Hymenoptera</taxon>
        <taxon>Apocrita</taxon>
        <taxon>Proctotrupomorpha</taxon>
        <taxon>Chalcidoidea</taxon>
        <taxon>Pteromalidae</taxon>
        <taxon>Pteromalinae</taxon>
        <taxon>Trichomalopsis</taxon>
    </lineage>
</organism>
<dbReference type="PANTHER" id="PTHR21364">
    <property type="entry name" value="GENERAL ODORANT-BINDING PROTEIN 19A"/>
    <property type="match status" value="1"/>
</dbReference>
<dbReference type="EMBL" id="NNAY01003227">
    <property type="protein sequence ID" value="OXU19763.1"/>
    <property type="molecule type" value="Genomic_DNA"/>
</dbReference>
<dbReference type="SMART" id="SM00708">
    <property type="entry name" value="PhBP"/>
    <property type="match status" value="1"/>
</dbReference>
<dbReference type="SUPFAM" id="SSF47565">
    <property type="entry name" value="Insect pheromone/odorant-binding proteins"/>
    <property type="match status" value="1"/>
</dbReference>
<dbReference type="CDD" id="cd23992">
    <property type="entry name" value="PBP_GOBP"/>
    <property type="match status" value="1"/>
</dbReference>
<proteinExistence type="predicted"/>
<protein>
    <submittedName>
        <fullName evidence="2">Uncharacterized protein</fullName>
    </submittedName>
</protein>
<feature type="signal peptide" evidence="1">
    <location>
        <begin position="1"/>
        <end position="23"/>
    </location>
</feature>
<evidence type="ECO:0000313" key="2">
    <source>
        <dbReference type="EMBL" id="OXU19763.1"/>
    </source>
</evidence>
<accession>A0A232EN16</accession>
<dbReference type="InterPro" id="IPR036728">
    <property type="entry name" value="PBP_GOBP_sf"/>
</dbReference>